<evidence type="ECO:0000256" key="3">
    <source>
        <dbReference type="ARBA" id="ARBA00022692"/>
    </source>
</evidence>
<evidence type="ECO:0000259" key="7">
    <source>
        <dbReference type="Pfam" id="PF00482"/>
    </source>
</evidence>
<reference evidence="8 9" key="1">
    <citation type="submission" date="2021-06" db="EMBL/GenBank/DDBJ databases">
        <title>Enterococcus alishanensis sp. nov., a novel lactic acid bacterium isolated from fresh coffee beans.</title>
        <authorList>
            <person name="Chen Y.-S."/>
        </authorList>
    </citation>
    <scope>NUCLEOTIDE SEQUENCE [LARGE SCALE GENOMIC DNA]</scope>
    <source>
        <strain evidence="8 9">ALS3</strain>
    </source>
</reference>
<dbReference type="InterPro" id="IPR018076">
    <property type="entry name" value="T2SS_GspF_dom"/>
</dbReference>
<comment type="subcellular location">
    <subcellularLocation>
        <location evidence="1">Cell membrane</location>
        <topology evidence="1">Multi-pass membrane protein</topology>
    </subcellularLocation>
</comment>
<evidence type="ECO:0000256" key="5">
    <source>
        <dbReference type="ARBA" id="ARBA00023136"/>
    </source>
</evidence>
<name>A0ABS6TFA2_9ENTE</name>
<keyword evidence="5 6" id="KW-0472">Membrane</keyword>
<accession>A0ABS6TFA2</accession>
<dbReference type="PANTHER" id="PTHR30012">
    <property type="entry name" value="GENERAL SECRETION PATHWAY PROTEIN"/>
    <property type="match status" value="1"/>
</dbReference>
<organism evidence="8 9">
    <name type="scientific">Enterococcus alishanensis</name>
    <dbReference type="NCBI Taxonomy" id="1303817"/>
    <lineage>
        <taxon>Bacteria</taxon>
        <taxon>Bacillati</taxon>
        <taxon>Bacillota</taxon>
        <taxon>Bacilli</taxon>
        <taxon>Lactobacillales</taxon>
        <taxon>Enterococcaceae</taxon>
        <taxon>Enterococcus</taxon>
    </lineage>
</organism>
<evidence type="ECO:0000313" key="8">
    <source>
        <dbReference type="EMBL" id="MBV7391581.1"/>
    </source>
</evidence>
<evidence type="ECO:0000256" key="4">
    <source>
        <dbReference type="ARBA" id="ARBA00022989"/>
    </source>
</evidence>
<feature type="transmembrane region" description="Helical" evidence="6">
    <location>
        <begin position="304"/>
        <end position="324"/>
    </location>
</feature>
<keyword evidence="4 6" id="KW-1133">Transmembrane helix</keyword>
<dbReference type="NCBIfam" id="NF041012">
    <property type="entry name" value="T4P_ComGB"/>
    <property type="match status" value="1"/>
</dbReference>
<keyword evidence="2" id="KW-1003">Cell membrane</keyword>
<feature type="domain" description="Type II secretion system protein GspF" evidence="7">
    <location>
        <begin position="201"/>
        <end position="323"/>
    </location>
</feature>
<dbReference type="EMBL" id="JAHUZB010000005">
    <property type="protein sequence ID" value="MBV7391581.1"/>
    <property type="molecule type" value="Genomic_DNA"/>
</dbReference>
<dbReference type="PANTHER" id="PTHR30012:SF0">
    <property type="entry name" value="TYPE II SECRETION SYSTEM PROTEIN F-RELATED"/>
    <property type="match status" value="1"/>
</dbReference>
<feature type="domain" description="Type II secretion system protein GspF" evidence="7">
    <location>
        <begin position="9"/>
        <end position="128"/>
    </location>
</feature>
<feature type="transmembrane region" description="Helical" evidence="6">
    <location>
        <begin position="104"/>
        <end position="125"/>
    </location>
</feature>
<sequence length="331" mass="37899">MTKKDQKKFVLLLGELLNNGFSLSQALGFFQTGKLFDSKLITRVEADLSAGESLASILNQLSYSKDQLLQLELAQIHGDLPATLIGIGQQMDLLEKQRNNFIKAISYPLLLLLFLVLILLSMRFFLLPELLASGMIQQGSLAVLFIHDFPILIFVIIFCGFCFTLYFRQNRKKQSYLARYTRLSKFPLIGSLHRDYYSAYFALEWGKLFNQGLELIQIIQCLLVTDRDSLMKDLAEDLQTALNNGQSLPEQIKKYPFLTQEFSQIILQGQARGNLGKELLIYSEIIWQRLFSRIEWMISWLQPLIFLFVAVLIVSIYVAMLLPITSGLEGF</sequence>
<keyword evidence="3 6" id="KW-0812">Transmembrane</keyword>
<evidence type="ECO:0000256" key="6">
    <source>
        <dbReference type="SAM" id="Phobius"/>
    </source>
</evidence>
<dbReference type="InterPro" id="IPR003004">
    <property type="entry name" value="GspF/PilC"/>
</dbReference>
<keyword evidence="9" id="KW-1185">Reference proteome</keyword>
<dbReference type="Pfam" id="PF00482">
    <property type="entry name" value="T2SSF"/>
    <property type="match status" value="2"/>
</dbReference>
<dbReference type="Proteomes" id="UP000774130">
    <property type="component" value="Unassembled WGS sequence"/>
</dbReference>
<comment type="caution">
    <text evidence="8">The sequence shown here is derived from an EMBL/GenBank/DDBJ whole genome shotgun (WGS) entry which is preliminary data.</text>
</comment>
<dbReference type="InterPro" id="IPR047692">
    <property type="entry name" value="T4P_ComGB"/>
</dbReference>
<gene>
    <name evidence="8" type="ORF">KUA55_12905</name>
</gene>
<evidence type="ECO:0000256" key="1">
    <source>
        <dbReference type="ARBA" id="ARBA00004651"/>
    </source>
</evidence>
<feature type="transmembrane region" description="Helical" evidence="6">
    <location>
        <begin position="145"/>
        <end position="167"/>
    </location>
</feature>
<proteinExistence type="predicted"/>
<protein>
    <submittedName>
        <fullName evidence="8">Type II secretion system F family protein</fullName>
    </submittedName>
</protein>
<evidence type="ECO:0000313" key="9">
    <source>
        <dbReference type="Proteomes" id="UP000774130"/>
    </source>
</evidence>
<evidence type="ECO:0000256" key="2">
    <source>
        <dbReference type="ARBA" id="ARBA00022475"/>
    </source>
</evidence>